<dbReference type="Pfam" id="PF04339">
    <property type="entry name" value="FemAB_like"/>
    <property type="match status" value="1"/>
</dbReference>
<dbReference type="Gene3D" id="3.40.630.30">
    <property type="match status" value="1"/>
</dbReference>
<comment type="caution">
    <text evidence="1">The sequence shown here is derived from an EMBL/GenBank/DDBJ whole genome shotgun (WGS) entry which is preliminary data.</text>
</comment>
<dbReference type="Proteomes" id="UP000621386">
    <property type="component" value="Unassembled WGS sequence"/>
</dbReference>
<gene>
    <name evidence="1" type="ORF">JK361_39060</name>
</gene>
<dbReference type="InterPro" id="IPR007434">
    <property type="entry name" value="FemAB-like"/>
</dbReference>
<organism evidence="1 2">
    <name type="scientific">Streptomyces musisoli</name>
    <dbReference type="NCBI Taxonomy" id="2802280"/>
    <lineage>
        <taxon>Bacteria</taxon>
        <taxon>Bacillati</taxon>
        <taxon>Actinomycetota</taxon>
        <taxon>Actinomycetes</taxon>
        <taxon>Kitasatosporales</taxon>
        <taxon>Streptomycetaceae</taxon>
        <taxon>Streptomyces</taxon>
    </lineage>
</organism>
<protein>
    <submittedName>
        <fullName evidence="1">GNAT family N-acetyltransferase</fullName>
    </submittedName>
</protein>
<evidence type="ECO:0000313" key="1">
    <source>
        <dbReference type="EMBL" id="MBL1110479.1"/>
    </source>
</evidence>
<dbReference type="EMBL" id="JAERRH010000041">
    <property type="protein sequence ID" value="MBL1110479.1"/>
    <property type="molecule type" value="Genomic_DNA"/>
</dbReference>
<evidence type="ECO:0000313" key="2">
    <source>
        <dbReference type="Proteomes" id="UP000621386"/>
    </source>
</evidence>
<dbReference type="RefSeq" id="WP_201827580.1">
    <property type="nucleotide sequence ID" value="NZ_JAERRH010000041.1"/>
</dbReference>
<dbReference type="InterPro" id="IPR016181">
    <property type="entry name" value="Acyl_CoA_acyltransferase"/>
</dbReference>
<name>A0ABS1PDL4_9ACTN</name>
<dbReference type="SUPFAM" id="SSF55729">
    <property type="entry name" value="Acyl-CoA N-acyltransferases (Nat)"/>
    <property type="match status" value="1"/>
</dbReference>
<reference evidence="1 2" key="1">
    <citation type="submission" date="2021-01" db="EMBL/GenBank/DDBJ databases">
        <title>WGS of actinomycetes isolated from Thailand.</title>
        <authorList>
            <person name="Thawai C."/>
        </authorList>
    </citation>
    <scope>NUCLEOTIDE SEQUENCE [LARGE SCALE GENOMIC DNA]</scope>
    <source>
        <strain evidence="1 2">CH5-8</strain>
    </source>
</reference>
<keyword evidence="2" id="KW-1185">Reference proteome</keyword>
<sequence>MTEQEASRAALDVALCRDLEQVDTARWDALLGPRGFYSASPWLRHAQATAATAPYYFTAAQGPELIAALPAYPLEAGTPYVFCSPGRVVGTIHQRVTGEAATWPGALMPALACGGRNPSHTRAAVNGEVPAELQRHALQALVGAAEREAWTAGLEAVSFLYVDEDDTVLRGVLEAERYVSLPGQTAYSLEVPQDGTFSGYLARFPSRHRVKIRKELRVLDAAGVTYRTQCITEQLIQQVSPLEMALYAKHGTQADPQAFLAVLRSVAANAGEAARVTTAHLDGSIIGFILTFTHGGQMYARQGGFDYEAQGKLPVYFGLAYYELLRIALAEGISHIHYSTGSDTVKLSRGCKPTRQYAYVKARRAEQSELLSELAQRCAGDLTEAGAGSEHAVR</sequence>
<accession>A0ABS1PDL4</accession>
<proteinExistence type="predicted"/>